<evidence type="ECO:0000256" key="12">
    <source>
        <dbReference type="ARBA" id="ARBA00047443"/>
    </source>
</evidence>
<evidence type="ECO:0000256" key="11">
    <source>
        <dbReference type="ARBA" id="ARBA00046026"/>
    </source>
</evidence>
<gene>
    <name evidence="22" type="ORF">PSON_ATCC_30995.1.T0980045</name>
</gene>
<dbReference type="GO" id="GO:0003995">
    <property type="term" value="F:acyl-CoA dehydrogenase activity"/>
    <property type="evidence" value="ECO:0007669"/>
    <property type="project" value="TreeGrafter"/>
</dbReference>
<reference evidence="22" key="1">
    <citation type="submission" date="2021-01" db="EMBL/GenBank/DDBJ databases">
        <authorList>
            <consortium name="Genoscope - CEA"/>
            <person name="William W."/>
        </authorList>
    </citation>
    <scope>NUCLEOTIDE SEQUENCE</scope>
</reference>
<evidence type="ECO:0000259" key="20">
    <source>
        <dbReference type="Pfam" id="PF02770"/>
    </source>
</evidence>
<proteinExistence type="predicted"/>
<feature type="domain" description="Acyl-CoA dehydrogenase/oxidase N-terminal" evidence="21">
    <location>
        <begin position="394"/>
        <end position="491"/>
    </location>
</feature>
<evidence type="ECO:0000256" key="13">
    <source>
        <dbReference type="ARBA" id="ARBA00048020"/>
    </source>
</evidence>
<sequence>MSIISVQQKVNLTNYLNLQATVSVFLGVNESQIEEVQQLTTSKYKLIFKNSNKKIILHTKSSNPQTIGNQLEKDYLIVQKLSAVNFPVPRSLFYCEDQSIIGVPFYATEYVEGRLFTYNQLMCVSQREKKLLYMELAKTLADLHSINLNYLGLGKLESQISHYETLNKKLYNLYKLHETQISTNVEDLLYWLQLNQPVKQELDNFCLIHGNFSIQKVIFHATEPKVLAILDWQQAQLGNALIDLASLVSPYYIPYSNGQQQIDGWFGMEEIFGQPNLQEVLTAYFRARSSEQIADIRYQLIISILKQSIDQQIIYKQTKEVKYEQNSHFLSKAGYELILQMTEGDPFGIKMRATNDGQLWSNWPISERCKSYYYRIKDFLRVEVFPIEKRILDQVRQVPKSIRNKGIVEIEELQRKAKSVGLWNLFIQDPMYGKGLTNLEYVFLSELMGLSYLAHEIFNCFAPETGNIKLLIGYGTQYQKEKYLKPLLEGECKSFFAMSEKNVSSSDPNNFECTITPCKEGYILNGSKYFVSSAPDERAIFGIVMGKSSQDMNNPIESQSMVIVDMNNAKVKIVRQFSSICFYDLPHGYAEVEFDNVFIPKENLLGQIGGAFKMAQGRLLGGRLHHCVRQIGLTKRCLDLMMTRSEKRIIFKEKLKDNSAFQERLGDLEIAFQSCRLLSLNAGLLLDSAGSNHLHTFMAISECKAHIPKACQYIIDQCIQAFGAEGVTEEQPLAIAFRFARAIRFMDGPCEVHLRQISRFAYGNHLFNDLNNAQGYGFAKL</sequence>
<evidence type="ECO:0000256" key="7">
    <source>
        <dbReference type="ARBA" id="ARBA00023098"/>
    </source>
</evidence>
<evidence type="ECO:0000256" key="10">
    <source>
        <dbReference type="ARBA" id="ARBA00040622"/>
    </source>
</evidence>
<evidence type="ECO:0000256" key="15">
    <source>
        <dbReference type="ARBA" id="ARBA00048395"/>
    </source>
</evidence>
<keyword evidence="6" id="KW-0560">Oxidoreductase</keyword>
<dbReference type="InterPro" id="IPR013786">
    <property type="entry name" value="AcylCoA_DH/ox_N"/>
</dbReference>
<evidence type="ECO:0000256" key="8">
    <source>
        <dbReference type="ARBA" id="ARBA00023136"/>
    </source>
</evidence>
<comment type="catalytic activity">
    <reaction evidence="13">
        <text>docosanoyl-CoA + oxidized [electron-transfer flavoprotein] + H(+) = (2E)-docosenoyl-CoA + reduced [electron-transfer flavoprotein]</text>
        <dbReference type="Rhea" id="RHEA:47228"/>
        <dbReference type="Rhea" id="RHEA-COMP:10685"/>
        <dbReference type="Rhea" id="RHEA-COMP:10686"/>
        <dbReference type="ChEBI" id="CHEBI:15378"/>
        <dbReference type="ChEBI" id="CHEBI:57692"/>
        <dbReference type="ChEBI" id="CHEBI:58307"/>
        <dbReference type="ChEBI" id="CHEBI:65059"/>
        <dbReference type="ChEBI" id="CHEBI:74692"/>
    </reaction>
    <physiologicalReaction direction="left-to-right" evidence="13">
        <dbReference type="Rhea" id="RHEA:47229"/>
    </physiologicalReaction>
</comment>
<comment type="catalytic activity">
    <reaction evidence="16">
        <text>hexacosanoyl-CoA + oxidized [electron-transfer flavoprotein] + H(+) = (2E)-hexacosenoyl-CoA + reduced [electron-transfer flavoprotein]</text>
        <dbReference type="Rhea" id="RHEA:48216"/>
        <dbReference type="Rhea" id="RHEA-COMP:10685"/>
        <dbReference type="Rhea" id="RHEA-COMP:10686"/>
        <dbReference type="ChEBI" id="CHEBI:15378"/>
        <dbReference type="ChEBI" id="CHEBI:57692"/>
        <dbReference type="ChEBI" id="CHEBI:58307"/>
        <dbReference type="ChEBI" id="CHEBI:64868"/>
        <dbReference type="ChEBI" id="CHEBI:74281"/>
    </reaction>
    <physiologicalReaction direction="left-to-right" evidence="16">
        <dbReference type="Rhea" id="RHEA:48217"/>
    </physiologicalReaction>
</comment>
<evidence type="ECO:0000313" key="23">
    <source>
        <dbReference type="Proteomes" id="UP000692954"/>
    </source>
</evidence>
<comment type="function">
    <text evidence="11">Acyl-CoA dehydrogenase, that exhibits maximal activity towards saturated C22-CoA. Probably participates in beta-oxydation and energy production but could also play a role in the metabolism of specific fatty acids to control fatty acids composition of cellular lipids in brain.</text>
</comment>
<dbReference type="Pfam" id="PF02770">
    <property type="entry name" value="Acyl-CoA_dh_M"/>
    <property type="match status" value="1"/>
</dbReference>
<evidence type="ECO:0000256" key="5">
    <source>
        <dbReference type="ARBA" id="ARBA00022630"/>
    </source>
</evidence>
<evidence type="ECO:0000259" key="19">
    <source>
        <dbReference type="Pfam" id="PF01636"/>
    </source>
</evidence>
<dbReference type="Pfam" id="PF00441">
    <property type="entry name" value="Acyl-CoA_dh_1"/>
    <property type="match status" value="1"/>
</dbReference>
<comment type="catalytic activity">
    <reaction evidence="17">
        <text>eicosanoyl-CoA + oxidized [electron-transfer flavoprotein] + H(+) = (2E)-eicosenoyl-CoA + reduced [electron-transfer flavoprotein]</text>
        <dbReference type="Rhea" id="RHEA:47236"/>
        <dbReference type="Rhea" id="RHEA-COMP:10685"/>
        <dbReference type="Rhea" id="RHEA-COMP:10686"/>
        <dbReference type="ChEBI" id="CHEBI:15378"/>
        <dbReference type="ChEBI" id="CHEBI:57380"/>
        <dbReference type="ChEBI" id="CHEBI:57692"/>
        <dbReference type="ChEBI" id="CHEBI:58307"/>
        <dbReference type="ChEBI" id="CHEBI:74691"/>
    </reaction>
    <physiologicalReaction direction="left-to-right" evidence="17">
        <dbReference type="Rhea" id="RHEA:47237"/>
    </physiologicalReaction>
</comment>
<dbReference type="GO" id="GO:0005777">
    <property type="term" value="C:peroxisome"/>
    <property type="evidence" value="ECO:0007669"/>
    <property type="project" value="UniProtKB-SubCell"/>
</dbReference>
<dbReference type="OrthoDB" id="434771at2759"/>
<dbReference type="PANTHER" id="PTHR48083:SF13">
    <property type="entry name" value="ACYL-COA DEHYDROGENASE FAMILY MEMBER 11"/>
    <property type="match status" value="1"/>
</dbReference>
<evidence type="ECO:0000256" key="2">
    <source>
        <dbReference type="ARBA" id="ARBA00004325"/>
    </source>
</evidence>
<dbReference type="Pfam" id="PF02771">
    <property type="entry name" value="Acyl-CoA_dh_N"/>
    <property type="match status" value="1"/>
</dbReference>
<dbReference type="CDD" id="cd05154">
    <property type="entry name" value="ACAD10_11_N-like"/>
    <property type="match status" value="1"/>
</dbReference>
<evidence type="ECO:0000256" key="16">
    <source>
        <dbReference type="ARBA" id="ARBA00048399"/>
    </source>
</evidence>
<evidence type="ECO:0000313" key="22">
    <source>
        <dbReference type="EMBL" id="CAD8111396.1"/>
    </source>
</evidence>
<comment type="catalytic activity">
    <reaction evidence="15">
        <text>tricosanoyl-CoA + oxidized [electron-transfer flavoprotein] + H(+) = (2E)-tricosenoyl-CoA + reduced [electron-transfer flavoprotein]</text>
        <dbReference type="Rhea" id="RHEA:48220"/>
        <dbReference type="Rhea" id="RHEA-COMP:10685"/>
        <dbReference type="Rhea" id="RHEA-COMP:10686"/>
        <dbReference type="ChEBI" id="CHEBI:15378"/>
        <dbReference type="ChEBI" id="CHEBI:57692"/>
        <dbReference type="ChEBI" id="CHEBI:58307"/>
        <dbReference type="ChEBI" id="CHEBI:90118"/>
        <dbReference type="ChEBI" id="CHEBI:90119"/>
    </reaction>
    <physiologicalReaction direction="left-to-right" evidence="15">
        <dbReference type="Rhea" id="RHEA:48221"/>
    </physiologicalReaction>
</comment>
<evidence type="ECO:0000256" key="3">
    <source>
        <dbReference type="ARBA" id="ARBA00005005"/>
    </source>
</evidence>
<evidence type="ECO:0000256" key="4">
    <source>
        <dbReference type="ARBA" id="ARBA00011738"/>
    </source>
</evidence>
<feature type="domain" description="Aminoglycoside phosphotransferase" evidence="19">
    <location>
        <begin position="78"/>
        <end position="257"/>
    </location>
</feature>
<keyword evidence="5" id="KW-0285">Flavoprotein</keyword>
<dbReference type="InterPro" id="IPR006091">
    <property type="entry name" value="Acyl-CoA_Oxase/DH_mid-dom"/>
</dbReference>
<dbReference type="InterPro" id="IPR009075">
    <property type="entry name" value="AcylCo_DH/oxidase_C"/>
</dbReference>
<dbReference type="InterPro" id="IPR041726">
    <property type="entry name" value="ACAD10_11_N"/>
</dbReference>
<dbReference type="Proteomes" id="UP000692954">
    <property type="component" value="Unassembled WGS sequence"/>
</dbReference>
<dbReference type="GO" id="GO:0033539">
    <property type="term" value="P:fatty acid beta-oxidation using acyl-CoA dehydrogenase"/>
    <property type="evidence" value="ECO:0007669"/>
    <property type="project" value="TreeGrafter"/>
</dbReference>
<comment type="subcellular location">
    <subcellularLocation>
        <location evidence="2">Mitochondrion membrane</location>
    </subcellularLocation>
    <subcellularLocation>
        <location evidence="1">Peroxisome</location>
    </subcellularLocation>
</comment>
<feature type="domain" description="Acyl-CoA oxidase/dehydrogenase middle" evidence="20">
    <location>
        <begin position="496"/>
        <end position="597"/>
    </location>
</feature>
<dbReference type="GO" id="GO:0031966">
    <property type="term" value="C:mitochondrial membrane"/>
    <property type="evidence" value="ECO:0007669"/>
    <property type="project" value="UniProtKB-SubCell"/>
</dbReference>
<dbReference type="InterPro" id="IPR002575">
    <property type="entry name" value="Aminoglycoside_PTrfase"/>
</dbReference>
<keyword evidence="8" id="KW-0472">Membrane</keyword>
<evidence type="ECO:0000259" key="18">
    <source>
        <dbReference type="Pfam" id="PF00441"/>
    </source>
</evidence>
<evidence type="ECO:0000256" key="6">
    <source>
        <dbReference type="ARBA" id="ARBA00023002"/>
    </source>
</evidence>
<dbReference type="PANTHER" id="PTHR48083">
    <property type="entry name" value="MEDIUM-CHAIN SPECIFIC ACYL-COA DEHYDROGENASE, MITOCHONDRIAL-RELATED"/>
    <property type="match status" value="1"/>
</dbReference>
<comment type="pathway">
    <text evidence="3">Lipid metabolism; fatty acid beta-oxidation.</text>
</comment>
<dbReference type="AlphaFoldDB" id="A0A8S1Q6Z8"/>
<keyword evidence="23" id="KW-1185">Reference proteome</keyword>
<dbReference type="GO" id="GO:0050660">
    <property type="term" value="F:flavin adenine dinucleotide binding"/>
    <property type="evidence" value="ECO:0007669"/>
    <property type="project" value="InterPro"/>
</dbReference>
<protein>
    <recommendedName>
        <fullName evidence="10">Acyl-CoA dehydrogenase family member 11</fullName>
    </recommendedName>
</protein>
<evidence type="ECO:0000256" key="17">
    <source>
        <dbReference type="ARBA" id="ARBA00049140"/>
    </source>
</evidence>
<comment type="catalytic activity">
    <reaction evidence="12">
        <text>a 2,3-saturated acyl-CoA + oxidized [electron-transfer flavoprotein] + H(+) = a (2E)-enoyl-CoA + reduced [electron-transfer flavoprotein]</text>
        <dbReference type="Rhea" id="RHEA:44704"/>
        <dbReference type="Rhea" id="RHEA-COMP:10685"/>
        <dbReference type="Rhea" id="RHEA-COMP:10686"/>
        <dbReference type="ChEBI" id="CHEBI:15378"/>
        <dbReference type="ChEBI" id="CHEBI:57692"/>
        <dbReference type="ChEBI" id="CHEBI:58307"/>
        <dbReference type="ChEBI" id="CHEBI:58856"/>
        <dbReference type="ChEBI" id="CHEBI:65111"/>
    </reaction>
    <physiologicalReaction direction="left-to-right" evidence="12">
        <dbReference type="Rhea" id="RHEA:44705"/>
    </physiologicalReaction>
</comment>
<accession>A0A8S1Q6Z8</accession>
<keyword evidence="9" id="KW-0576">Peroxisome</keyword>
<keyword evidence="7" id="KW-0443">Lipid metabolism</keyword>
<name>A0A8S1Q6Z8_9CILI</name>
<dbReference type="Pfam" id="PF01636">
    <property type="entry name" value="APH"/>
    <property type="match status" value="1"/>
</dbReference>
<evidence type="ECO:0000259" key="21">
    <source>
        <dbReference type="Pfam" id="PF02771"/>
    </source>
</evidence>
<comment type="catalytic activity">
    <reaction evidence="14">
        <text>tetracosanoyl-CoA + oxidized [electron-transfer flavoprotein] + H(+) = (2E)-tetracosenoyl-CoA + reduced [electron-transfer flavoprotein]</text>
        <dbReference type="Rhea" id="RHEA:47232"/>
        <dbReference type="Rhea" id="RHEA-COMP:10685"/>
        <dbReference type="Rhea" id="RHEA-COMP:10686"/>
        <dbReference type="ChEBI" id="CHEBI:15378"/>
        <dbReference type="ChEBI" id="CHEBI:57692"/>
        <dbReference type="ChEBI" id="CHEBI:58307"/>
        <dbReference type="ChEBI" id="CHEBI:65052"/>
        <dbReference type="ChEBI" id="CHEBI:74693"/>
    </reaction>
    <physiologicalReaction direction="left-to-right" evidence="14">
        <dbReference type="Rhea" id="RHEA:47233"/>
    </physiologicalReaction>
</comment>
<dbReference type="EMBL" id="CAJJDN010000098">
    <property type="protein sequence ID" value="CAD8111396.1"/>
    <property type="molecule type" value="Genomic_DNA"/>
</dbReference>
<evidence type="ECO:0000256" key="1">
    <source>
        <dbReference type="ARBA" id="ARBA00004275"/>
    </source>
</evidence>
<comment type="subunit">
    <text evidence="4">Homodimer.</text>
</comment>
<organism evidence="22 23">
    <name type="scientific">Paramecium sonneborni</name>
    <dbReference type="NCBI Taxonomy" id="65129"/>
    <lineage>
        <taxon>Eukaryota</taxon>
        <taxon>Sar</taxon>
        <taxon>Alveolata</taxon>
        <taxon>Ciliophora</taxon>
        <taxon>Intramacronucleata</taxon>
        <taxon>Oligohymenophorea</taxon>
        <taxon>Peniculida</taxon>
        <taxon>Parameciidae</taxon>
        <taxon>Paramecium</taxon>
    </lineage>
</organism>
<dbReference type="InterPro" id="IPR050741">
    <property type="entry name" value="Acyl-CoA_dehydrogenase"/>
</dbReference>
<evidence type="ECO:0000256" key="14">
    <source>
        <dbReference type="ARBA" id="ARBA00048086"/>
    </source>
</evidence>
<evidence type="ECO:0000256" key="9">
    <source>
        <dbReference type="ARBA" id="ARBA00023140"/>
    </source>
</evidence>
<comment type="caution">
    <text evidence="22">The sequence shown here is derived from an EMBL/GenBank/DDBJ whole genome shotgun (WGS) entry which is preliminary data.</text>
</comment>
<feature type="domain" description="Acyl-CoA dehydrogenase/oxidase C-terminal" evidence="18">
    <location>
        <begin position="612"/>
        <end position="760"/>
    </location>
</feature>